<proteinExistence type="predicted"/>
<dbReference type="Pfam" id="PF16220">
    <property type="entry name" value="DUF4880"/>
    <property type="match status" value="1"/>
</dbReference>
<dbReference type="InterPro" id="IPR006860">
    <property type="entry name" value="FecR"/>
</dbReference>
<dbReference type="PANTHER" id="PTHR30273:SF2">
    <property type="entry name" value="PROTEIN FECR"/>
    <property type="match status" value="1"/>
</dbReference>
<evidence type="ECO:0000259" key="1">
    <source>
        <dbReference type="Pfam" id="PF04773"/>
    </source>
</evidence>
<protein>
    <submittedName>
        <fullName evidence="3">DUF4880 domain-containing protein</fullName>
    </submittedName>
</protein>
<dbReference type="PIRSF" id="PIRSF018266">
    <property type="entry name" value="FecR"/>
    <property type="match status" value="1"/>
</dbReference>
<comment type="caution">
    <text evidence="3">The sequence shown here is derived from an EMBL/GenBank/DDBJ whole genome shotgun (WGS) entry which is preliminary data.</text>
</comment>
<gene>
    <name evidence="3" type="ORF">GIW73_11525</name>
</gene>
<sequence length="318" mass="35340">MTAIPTADVLFEEASGWYFRLQAEDVTAAEMDAFASWLGQGQAHDDAWQEVQAMLGGLREPARVIRRAEQAAWRQPVRRWQRWACVAAVLLAVGLTVHNTPWLDRLRADYATGTGESRSIELADGSHLQLNTDSAVQIRMSAGERHIRLLRGEGFFEVTKDPARPFVVASGDGWVKVVGTQFSVARRDAQTRVQVAQGKVQVSAGNGAAVYLEPGRAVEYQGQQLAQVHGFDPASGFAWRQRQLVFRQQPLSEVVSELNRYWPGTTLVLGDALRNRVVSGVFEIDKPEAVIKALEYTLNLRAEHYTPYVLVLREGKAS</sequence>
<organism evidence="3 4">
    <name type="scientific">Pseudomonas syringae</name>
    <dbReference type="NCBI Taxonomy" id="317"/>
    <lineage>
        <taxon>Bacteria</taxon>
        <taxon>Pseudomonadati</taxon>
        <taxon>Pseudomonadota</taxon>
        <taxon>Gammaproteobacteria</taxon>
        <taxon>Pseudomonadales</taxon>
        <taxon>Pseudomonadaceae</taxon>
        <taxon>Pseudomonas</taxon>
    </lineage>
</organism>
<evidence type="ECO:0000259" key="2">
    <source>
        <dbReference type="Pfam" id="PF16220"/>
    </source>
</evidence>
<accession>A0A9Q3X3K9</accession>
<feature type="domain" description="FecR N-terminal" evidence="2">
    <location>
        <begin position="12"/>
        <end position="54"/>
    </location>
</feature>
<dbReference type="PANTHER" id="PTHR30273">
    <property type="entry name" value="PERIPLASMIC SIGNAL SENSOR AND SIGMA FACTOR ACTIVATOR FECR-RELATED"/>
    <property type="match status" value="1"/>
</dbReference>
<evidence type="ECO:0000313" key="4">
    <source>
        <dbReference type="Proteomes" id="UP000814207"/>
    </source>
</evidence>
<dbReference type="Gene3D" id="2.60.120.1440">
    <property type="match status" value="1"/>
</dbReference>
<dbReference type="Pfam" id="PF04773">
    <property type="entry name" value="FecR"/>
    <property type="match status" value="1"/>
</dbReference>
<dbReference type="Gene3D" id="3.55.50.30">
    <property type="match status" value="1"/>
</dbReference>
<dbReference type="EMBL" id="WKEU01000041">
    <property type="protein sequence ID" value="MCF5063568.1"/>
    <property type="molecule type" value="Genomic_DNA"/>
</dbReference>
<reference evidence="3" key="1">
    <citation type="submission" date="2019-11" db="EMBL/GenBank/DDBJ databases">
        <title>Epiphytic Pseudomonas syringae from cherry orchards.</title>
        <authorList>
            <person name="Hulin M.T."/>
        </authorList>
    </citation>
    <scope>NUCLEOTIDE SEQUENCE</scope>
    <source>
        <strain evidence="3">PA-6-9A</strain>
    </source>
</reference>
<feature type="domain" description="FecR protein" evidence="1">
    <location>
        <begin position="109"/>
        <end position="201"/>
    </location>
</feature>
<dbReference type="AlphaFoldDB" id="A0A9Q3X3K9"/>
<evidence type="ECO:0000313" key="3">
    <source>
        <dbReference type="EMBL" id="MCF5063568.1"/>
    </source>
</evidence>
<dbReference type="GO" id="GO:0016989">
    <property type="term" value="F:sigma factor antagonist activity"/>
    <property type="evidence" value="ECO:0007669"/>
    <property type="project" value="TreeGrafter"/>
</dbReference>
<name>A0A9Q3X3K9_PSESX</name>
<dbReference type="InterPro" id="IPR032623">
    <property type="entry name" value="FecR_N"/>
</dbReference>
<dbReference type="Proteomes" id="UP000814207">
    <property type="component" value="Unassembled WGS sequence"/>
</dbReference>
<dbReference type="InterPro" id="IPR012373">
    <property type="entry name" value="Ferrdict_sens_TM"/>
</dbReference>